<feature type="region of interest" description="Disordered" evidence="7">
    <location>
        <begin position="115"/>
        <end position="162"/>
    </location>
</feature>
<proteinExistence type="inferred from homology"/>
<gene>
    <name evidence="10" type="ORF">AO440_001279</name>
</gene>
<protein>
    <recommendedName>
        <fullName evidence="3 6">DNA polymerase alpha subunit B</fullName>
    </recommendedName>
</protein>
<feature type="region of interest" description="Disordered" evidence="7">
    <location>
        <begin position="79"/>
        <end position="101"/>
    </location>
</feature>
<dbReference type="OMA" id="PFLDIEH"/>
<comment type="function">
    <text evidence="6">Accessory subunit of the DNA polymerase alpha complex (also known as the alpha DNA polymerase-primase complex) which plays an essential role in the initiation of DNA synthesis.</text>
</comment>
<dbReference type="Proteomes" id="UP000054886">
    <property type="component" value="Unassembled WGS sequence"/>
</dbReference>
<dbReference type="GO" id="GO:0005635">
    <property type="term" value="C:nuclear envelope"/>
    <property type="evidence" value="ECO:0007669"/>
    <property type="project" value="EnsemblFungi"/>
</dbReference>
<dbReference type="Gene3D" id="3.60.21.60">
    <property type="match status" value="2"/>
</dbReference>
<evidence type="ECO:0000256" key="2">
    <source>
        <dbReference type="ARBA" id="ARBA00007299"/>
    </source>
</evidence>
<evidence type="ECO:0000256" key="5">
    <source>
        <dbReference type="ARBA" id="ARBA00023242"/>
    </source>
</evidence>
<feature type="compositionally biased region" description="Basic and acidic residues" evidence="7">
    <location>
        <begin position="125"/>
        <end position="134"/>
    </location>
</feature>
<dbReference type="Pfam" id="PF04042">
    <property type="entry name" value="DNA_pol_E_B"/>
    <property type="match status" value="1"/>
</dbReference>
<sequence>MTVDGELITQFGPEAREASIASILESLMKLHSLDVEELYIRWEQFSYQRHEKQTDLNLKNLDSFKEFLQQQIEKKALQVSSASRKTGPMKKNKVVRGSTNNSAFGFSIPNTPTIKKRKLQVSSSTKKENGHENSLHFSEGTSVERTQQLGSSPLLNSDANRDVGVSTPIKLRESGKILDSLNPENIEIAGGIDPNVETATKVSIAPYFDAKKYKFRTMRQKIQDAADVLDEQIEAFHELIKGHYKLSTTDFADPTVQSQSEIYAIGRVVPDSALSEGFPNIDAIALETSRNQGIGRRIRLDLEHVSETSLFLGQIVAIKGKNATGEYFKVEEVLSLPYPDSPVSTANEIQEVQLSMDNAPMKAVITAGPYTADDKWDFSILSDFVDRINSDIKPHTIVMFGPFLDITQSCIKEANIPQFPNMKTQPKTLDEVFYKVVVPILKRIDSNIQVVLLPSTRDVLSRHAAYPQDSFDRKMLQLPRNFKCFPNPSTFQLNEVFVGCSNVDIYKDMKEITKGGSTSMRNRFDRVSEHVLQQRRYYPVFPGGLKKSLKFKDKTGKNIYEHISGADLDVPYLPLTEFVGGFAPDIIVIPSELQHFARVVRNVVFINPGRFVLAKGVNGTFVQLTVNCPDIESGDLTRIEDDEPTFLHNVWKRSRVDILTS</sequence>
<feature type="compositionally biased region" description="Polar residues" evidence="7">
    <location>
        <begin position="135"/>
        <end position="158"/>
    </location>
</feature>
<comment type="subcellular location">
    <subcellularLocation>
        <location evidence="1 6">Nucleus</location>
    </subcellularLocation>
</comment>
<dbReference type="PIRSF" id="PIRSF018300">
    <property type="entry name" value="DNA_pol_alph_2"/>
    <property type="match status" value="1"/>
</dbReference>
<dbReference type="VEuPathDB" id="FungiDB:GWK60_F03949"/>
<keyword evidence="5 6" id="KW-0539">Nucleus</keyword>
<evidence type="ECO:0000256" key="7">
    <source>
        <dbReference type="SAM" id="MobiDB-lite"/>
    </source>
</evidence>
<dbReference type="PhylomeDB" id="A0A0W0CRK9"/>
<feature type="domain" description="DNA polymerase alpha/delta/epsilon subunit B" evidence="8">
    <location>
        <begin position="364"/>
        <end position="597"/>
    </location>
</feature>
<accession>A0A0W0CRK9</accession>
<dbReference type="InterPro" id="IPR007185">
    <property type="entry name" value="DNA_pol_a/d/e_bsu"/>
</dbReference>
<dbReference type="EMBL" id="LLZZ01000022">
    <property type="protein sequence ID" value="KTB12309.1"/>
    <property type="molecule type" value="Genomic_DNA"/>
</dbReference>
<evidence type="ECO:0000313" key="11">
    <source>
        <dbReference type="Proteomes" id="UP000054886"/>
    </source>
</evidence>
<comment type="similarity">
    <text evidence="2 6">Belongs to the DNA polymerase alpha subunit B family.</text>
</comment>
<dbReference type="GO" id="GO:0003677">
    <property type="term" value="F:DNA binding"/>
    <property type="evidence" value="ECO:0007669"/>
    <property type="project" value="InterPro"/>
</dbReference>
<dbReference type="GO" id="GO:0006270">
    <property type="term" value="P:DNA replication initiation"/>
    <property type="evidence" value="ECO:0007669"/>
    <property type="project" value="EnsemblFungi"/>
</dbReference>
<dbReference type="Pfam" id="PF22062">
    <property type="entry name" value="OB_DPOA2"/>
    <property type="match status" value="1"/>
</dbReference>
<evidence type="ECO:0000259" key="9">
    <source>
        <dbReference type="Pfam" id="PF22062"/>
    </source>
</evidence>
<dbReference type="VEuPathDB" id="FungiDB:B1J91_F04323g"/>
<dbReference type="InterPro" id="IPR016722">
    <property type="entry name" value="DNA_pol_alpha_bsu"/>
</dbReference>
<dbReference type="InterPro" id="IPR054300">
    <property type="entry name" value="OB_DPOA2"/>
</dbReference>
<name>A0A0W0CRK9_CANGB</name>
<comment type="caution">
    <text evidence="10">The sequence shown here is derived from an EMBL/GenBank/DDBJ whole genome shotgun (WGS) entry which is preliminary data.</text>
</comment>
<organism evidence="10 11">
    <name type="scientific">Candida glabrata</name>
    <name type="common">Yeast</name>
    <name type="synonym">Torulopsis glabrata</name>
    <dbReference type="NCBI Taxonomy" id="5478"/>
    <lineage>
        <taxon>Eukaryota</taxon>
        <taxon>Fungi</taxon>
        <taxon>Dikarya</taxon>
        <taxon>Ascomycota</taxon>
        <taxon>Saccharomycotina</taxon>
        <taxon>Saccharomycetes</taxon>
        <taxon>Saccharomycetales</taxon>
        <taxon>Saccharomycetaceae</taxon>
        <taxon>Nakaseomyces</taxon>
    </lineage>
</organism>
<evidence type="ECO:0000256" key="4">
    <source>
        <dbReference type="ARBA" id="ARBA00022705"/>
    </source>
</evidence>
<dbReference type="GO" id="GO:0003887">
    <property type="term" value="F:DNA-directed DNA polymerase activity"/>
    <property type="evidence" value="ECO:0007669"/>
    <property type="project" value="EnsemblFungi"/>
</dbReference>
<dbReference type="GO" id="GO:0016233">
    <property type="term" value="P:telomere capping"/>
    <property type="evidence" value="ECO:0007669"/>
    <property type="project" value="EnsemblFungi"/>
</dbReference>
<dbReference type="AlphaFoldDB" id="A0A0W0CRK9"/>
<keyword evidence="4 6" id="KW-0235">DNA replication</keyword>
<reference evidence="10 11" key="1">
    <citation type="submission" date="2015-10" db="EMBL/GenBank/DDBJ databases">
        <title>Draft genomes sequences of Candida glabrata isolates 1A, 1B, 2A, 2B, 3A and 3B.</title>
        <authorList>
            <person name="Haavelsrud O.E."/>
            <person name="Gaustad P."/>
        </authorList>
    </citation>
    <scope>NUCLEOTIDE SEQUENCE [LARGE SCALE GENOMIC DNA]</scope>
    <source>
        <strain evidence="10">910700640</strain>
    </source>
</reference>
<evidence type="ECO:0000313" key="10">
    <source>
        <dbReference type="EMBL" id="KTB12309.1"/>
    </source>
</evidence>
<dbReference type="VEuPathDB" id="FungiDB:GVI51_F03949"/>
<dbReference type="VEuPathDB" id="FungiDB:CAGL0F04323g"/>
<feature type="domain" description="DNA polymerase alpha subunit B OB" evidence="9">
    <location>
        <begin position="227"/>
        <end position="335"/>
    </location>
</feature>
<dbReference type="PANTHER" id="PTHR23061:SF12">
    <property type="entry name" value="DNA POLYMERASE ALPHA SUBUNIT B"/>
    <property type="match status" value="1"/>
</dbReference>
<evidence type="ECO:0000256" key="3">
    <source>
        <dbReference type="ARBA" id="ARBA00018596"/>
    </source>
</evidence>
<evidence type="ECO:0000256" key="1">
    <source>
        <dbReference type="ARBA" id="ARBA00004123"/>
    </source>
</evidence>
<evidence type="ECO:0000259" key="8">
    <source>
        <dbReference type="Pfam" id="PF04042"/>
    </source>
</evidence>
<dbReference type="PANTHER" id="PTHR23061">
    <property type="entry name" value="DNA POLYMERASE 2 ALPHA 70 KDA SUBUNIT"/>
    <property type="match status" value="1"/>
</dbReference>
<evidence type="ECO:0000256" key="6">
    <source>
        <dbReference type="PIRNR" id="PIRNR018300"/>
    </source>
</evidence>
<dbReference type="GO" id="GO:0005658">
    <property type="term" value="C:alpha DNA polymerase:primase complex"/>
    <property type="evidence" value="ECO:0007669"/>
    <property type="project" value="EnsemblFungi"/>
</dbReference>